<organism evidence="3 4">
    <name type="scientific">Paeniglutamicibacter kerguelensis</name>
    <dbReference type="NCBI Taxonomy" id="254788"/>
    <lineage>
        <taxon>Bacteria</taxon>
        <taxon>Bacillati</taxon>
        <taxon>Actinomycetota</taxon>
        <taxon>Actinomycetes</taxon>
        <taxon>Micrococcales</taxon>
        <taxon>Micrococcaceae</taxon>
        <taxon>Paeniglutamicibacter</taxon>
    </lineage>
</organism>
<dbReference type="EMBL" id="JAGIOF010000002">
    <property type="protein sequence ID" value="MBP2388361.1"/>
    <property type="molecule type" value="Genomic_DNA"/>
</dbReference>
<dbReference type="EMBL" id="JAGIOF010000002">
    <property type="protein sequence ID" value="MBP2388350.1"/>
    <property type="molecule type" value="Genomic_DNA"/>
</dbReference>
<comment type="caution">
    <text evidence="3">The sequence shown here is derived from an EMBL/GenBank/DDBJ whole genome shotgun (WGS) entry which is preliminary data.</text>
</comment>
<reference evidence="3 4" key="1">
    <citation type="submission" date="2021-03" db="EMBL/GenBank/DDBJ databases">
        <title>Sequencing the genomes of 1000 actinobacteria strains.</title>
        <authorList>
            <person name="Klenk H.-P."/>
        </authorList>
    </citation>
    <scope>NUCLEOTIDE SEQUENCE [LARGE SCALE GENOMIC DNA]</scope>
    <source>
        <strain evidence="3 4">DSM 15797</strain>
    </source>
</reference>
<evidence type="ECO:0000313" key="4">
    <source>
        <dbReference type="Proteomes" id="UP001296993"/>
    </source>
</evidence>
<protein>
    <recommendedName>
        <fullName evidence="5">Integrase</fullName>
    </recommendedName>
</protein>
<dbReference type="Proteomes" id="UP001296993">
    <property type="component" value="Unassembled WGS sequence"/>
</dbReference>
<name>A0ABS4XJ56_9MICC</name>
<evidence type="ECO:0000313" key="3">
    <source>
        <dbReference type="EMBL" id="MBP2388361.1"/>
    </source>
</evidence>
<accession>A0ABS4XJ56</accession>
<evidence type="ECO:0000313" key="2">
    <source>
        <dbReference type="EMBL" id="MBP2388350.1"/>
    </source>
</evidence>
<keyword evidence="4" id="KW-1185">Reference proteome</keyword>
<evidence type="ECO:0008006" key="5">
    <source>
        <dbReference type="Google" id="ProtNLM"/>
    </source>
</evidence>
<sequence length="55" mass="5797">MSRNENCQRGTSGTTVFRYGESYLASVPGRPTKENQRALGQGAGQGAGHGTDDPK</sequence>
<evidence type="ECO:0000256" key="1">
    <source>
        <dbReference type="SAM" id="MobiDB-lite"/>
    </source>
</evidence>
<feature type="region of interest" description="Disordered" evidence="1">
    <location>
        <begin position="26"/>
        <end position="55"/>
    </location>
</feature>
<gene>
    <name evidence="2" type="ORF">JOF47_003923</name>
    <name evidence="3" type="ORF">JOF47_003934</name>
</gene>
<proteinExistence type="predicted"/>